<evidence type="ECO:0000256" key="1">
    <source>
        <dbReference type="ARBA" id="ARBA00022630"/>
    </source>
</evidence>
<dbReference type="SUPFAM" id="SSF52218">
    <property type="entry name" value="Flavoproteins"/>
    <property type="match status" value="1"/>
</dbReference>
<dbReference type="GO" id="GO:0010181">
    <property type="term" value="F:FMN binding"/>
    <property type="evidence" value="ECO:0007669"/>
    <property type="project" value="InterPro"/>
</dbReference>
<protein>
    <submittedName>
        <fullName evidence="4">Flavodoxin-like domain-containing protein</fullName>
    </submittedName>
</protein>
<dbReference type="GO" id="GO:0016491">
    <property type="term" value="F:oxidoreductase activity"/>
    <property type="evidence" value="ECO:0007669"/>
    <property type="project" value="InterPro"/>
</dbReference>
<dbReference type="Gene3D" id="1.20.990.10">
    <property type="entry name" value="NADPH-cytochrome p450 Reductase, Chain A, domain 3"/>
    <property type="match status" value="1"/>
</dbReference>
<dbReference type="InterPro" id="IPR023173">
    <property type="entry name" value="NADPH_Cyt_P450_Rdtase_alpha"/>
</dbReference>
<dbReference type="PROSITE" id="PS50902">
    <property type="entry name" value="FLAVODOXIN_LIKE"/>
    <property type="match status" value="1"/>
</dbReference>
<dbReference type="PRINTS" id="PR00369">
    <property type="entry name" value="FLAVODOXIN"/>
</dbReference>
<dbReference type="InterPro" id="IPR008254">
    <property type="entry name" value="Flavodoxin/NO_synth"/>
</dbReference>
<organism evidence="3 4">
    <name type="scientific">Heterorhabditis bacteriophora</name>
    <name type="common">Entomopathogenic nematode worm</name>
    <dbReference type="NCBI Taxonomy" id="37862"/>
    <lineage>
        <taxon>Eukaryota</taxon>
        <taxon>Metazoa</taxon>
        <taxon>Ecdysozoa</taxon>
        <taxon>Nematoda</taxon>
        <taxon>Chromadorea</taxon>
        <taxon>Rhabditida</taxon>
        <taxon>Rhabditina</taxon>
        <taxon>Rhabditomorpha</taxon>
        <taxon>Strongyloidea</taxon>
        <taxon>Heterorhabditidae</taxon>
        <taxon>Heterorhabditis</taxon>
    </lineage>
</organism>
<sequence length="285" mass="32328">MSSLLIVYGSETGTAEDIAESLSREARLQNIPVRLLGFDGYDVDILPLEVMTIFVVATTGQGEFPPNMRGAWRRLLRKNLSVEWLSGARIAVLGLGDSSYQKYNFAGKKLFRRLLQLGAEAIIDLGLADDQHELGIDGALIPWRKALWGAISRLKLFETMNTGFDPTTPLPSKYRLIFDKEMFLMKDYDSRQDYEELTVSANLRVTADNHFQDTRLIRFCTKKNPLFEYNPGDVLMIRPYNLEESIETVITALQYNNDVLDSPFVLKSNDPFIKPPLPWLIGGEQ</sequence>
<dbReference type="InterPro" id="IPR029039">
    <property type="entry name" value="Flavoprotein-like_sf"/>
</dbReference>
<reference evidence="4" key="1">
    <citation type="submission" date="2016-11" db="UniProtKB">
        <authorList>
            <consortium name="WormBaseParasite"/>
        </authorList>
    </citation>
    <scope>IDENTIFICATION</scope>
</reference>
<dbReference type="Proteomes" id="UP000095283">
    <property type="component" value="Unplaced"/>
</dbReference>
<dbReference type="Gene3D" id="2.40.30.10">
    <property type="entry name" value="Translation factors"/>
    <property type="match status" value="1"/>
</dbReference>
<dbReference type="PANTHER" id="PTHR19384:SF10">
    <property type="entry name" value="NADPH-DEPENDENT DIFLAVIN OXIDOREDUCTASE 1"/>
    <property type="match status" value="1"/>
</dbReference>
<proteinExistence type="predicted"/>
<dbReference type="SUPFAM" id="SSF63380">
    <property type="entry name" value="Riboflavin synthase domain-like"/>
    <property type="match status" value="1"/>
</dbReference>
<dbReference type="InterPro" id="IPR001094">
    <property type="entry name" value="Flavdoxin-like"/>
</dbReference>
<keyword evidence="3" id="KW-1185">Reference proteome</keyword>
<dbReference type="Gene3D" id="3.40.50.360">
    <property type="match status" value="1"/>
</dbReference>
<dbReference type="GO" id="GO:0005829">
    <property type="term" value="C:cytosol"/>
    <property type="evidence" value="ECO:0007669"/>
    <property type="project" value="TreeGrafter"/>
</dbReference>
<dbReference type="GO" id="GO:0050660">
    <property type="term" value="F:flavin adenine dinucleotide binding"/>
    <property type="evidence" value="ECO:0007669"/>
    <property type="project" value="TreeGrafter"/>
</dbReference>
<dbReference type="InterPro" id="IPR017938">
    <property type="entry name" value="Riboflavin_synthase-like_b-brl"/>
</dbReference>
<name>A0A1I7XKQ4_HETBA</name>
<keyword evidence="1" id="KW-0285">Flavoprotein</keyword>
<dbReference type="Pfam" id="PF00258">
    <property type="entry name" value="Flavodoxin_1"/>
    <property type="match status" value="1"/>
</dbReference>
<dbReference type="AlphaFoldDB" id="A0A1I7XKQ4"/>
<dbReference type="WBParaSite" id="Hba_18102">
    <property type="protein sequence ID" value="Hba_18102"/>
    <property type="gene ID" value="Hba_18102"/>
</dbReference>
<feature type="domain" description="Flavodoxin-like" evidence="2">
    <location>
        <begin position="4"/>
        <end position="148"/>
    </location>
</feature>
<evidence type="ECO:0000313" key="4">
    <source>
        <dbReference type="WBParaSite" id="Hba_18102"/>
    </source>
</evidence>
<evidence type="ECO:0000313" key="3">
    <source>
        <dbReference type="Proteomes" id="UP000095283"/>
    </source>
</evidence>
<accession>A0A1I7XKQ4</accession>
<dbReference type="PANTHER" id="PTHR19384">
    <property type="entry name" value="NITRIC OXIDE SYNTHASE-RELATED"/>
    <property type="match status" value="1"/>
</dbReference>
<evidence type="ECO:0000259" key="2">
    <source>
        <dbReference type="PROSITE" id="PS50902"/>
    </source>
</evidence>
<dbReference type="FunFam" id="3.40.50.360:FF:000034">
    <property type="entry name" value="NADPH-dependent diflavin oxidoreductase 1"/>
    <property type="match status" value="1"/>
</dbReference>